<evidence type="ECO:0000313" key="2">
    <source>
        <dbReference type="Proteomes" id="UP000634136"/>
    </source>
</evidence>
<protein>
    <submittedName>
        <fullName evidence="1">Ribonuclease H</fullName>
    </submittedName>
</protein>
<keyword evidence="2" id="KW-1185">Reference proteome</keyword>
<name>A0A834SYV7_9FABA</name>
<reference evidence="1" key="1">
    <citation type="submission" date="2020-09" db="EMBL/GenBank/DDBJ databases">
        <title>Genome-Enabled Discovery of Anthraquinone Biosynthesis in Senna tora.</title>
        <authorList>
            <person name="Kang S.-H."/>
            <person name="Pandey R.P."/>
            <person name="Lee C.-M."/>
            <person name="Sim J.-S."/>
            <person name="Jeong J.-T."/>
            <person name="Choi B.-S."/>
            <person name="Jung M."/>
            <person name="Ginzburg D."/>
            <person name="Zhao K."/>
            <person name="Won S.Y."/>
            <person name="Oh T.-J."/>
            <person name="Yu Y."/>
            <person name="Kim N.-H."/>
            <person name="Lee O.R."/>
            <person name="Lee T.-H."/>
            <person name="Bashyal P."/>
            <person name="Kim T.-S."/>
            <person name="Lee W.-H."/>
            <person name="Kawkins C."/>
            <person name="Kim C.-K."/>
            <person name="Kim J.S."/>
            <person name="Ahn B.O."/>
            <person name="Rhee S.Y."/>
            <person name="Sohng J.K."/>
        </authorList>
    </citation>
    <scope>NUCLEOTIDE SEQUENCE</scope>
    <source>
        <tissue evidence="1">Leaf</tissue>
    </source>
</reference>
<evidence type="ECO:0000313" key="1">
    <source>
        <dbReference type="EMBL" id="KAF7811455.1"/>
    </source>
</evidence>
<accession>A0A834SYV7</accession>
<organism evidence="1 2">
    <name type="scientific">Senna tora</name>
    <dbReference type="NCBI Taxonomy" id="362788"/>
    <lineage>
        <taxon>Eukaryota</taxon>
        <taxon>Viridiplantae</taxon>
        <taxon>Streptophyta</taxon>
        <taxon>Embryophyta</taxon>
        <taxon>Tracheophyta</taxon>
        <taxon>Spermatophyta</taxon>
        <taxon>Magnoliopsida</taxon>
        <taxon>eudicotyledons</taxon>
        <taxon>Gunneridae</taxon>
        <taxon>Pentapetalae</taxon>
        <taxon>rosids</taxon>
        <taxon>fabids</taxon>
        <taxon>Fabales</taxon>
        <taxon>Fabaceae</taxon>
        <taxon>Caesalpinioideae</taxon>
        <taxon>Cassia clade</taxon>
        <taxon>Senna</taxon>
    </lineage>
</organism>
<proteinExistence type="predicted"/>
<sequence>MLRDHSSVSIVSDLIQHASRSWRQDLFSTLYASDVTQTILYMPISITSVQDRIVWHVSKDGDYNVKDSYHHLLSETLGEVSTRGPPLLRSKVWKVLWRLKISMRIIVFIWRFLFSGSSHQRDVKFLSFVCILLHSIWYLRNKRVMEGKPSVPADCLSQAYRVWDRINQTNLLSAPSSACASIMAPVDTSNSLVLNTVSSLSAGLWDWIIVCQVRSSKHAHHSTRFSIVSVMIFWKQSLVARFDSQAKSPDRLFPSFLWVIRKGIQVVDQLGGANSCCHLFVPHLEIKQLLLSNFSRSRNYQVVGQDICNLISTFQVFKVSVVLPFLPGSVVQRCLMTPLEFGLGTIL</sequence>
<comment type="caution">
    <text evidence="1">The sequence shown here is derived from an EMBL/GenBank/DDBJ whole genome shotgun (WGS) entry which is preliminary data.</text>
</comment>
<gene>
    <name evidence="1" type="ORF">G2W53_032431</name>
</gene>
<dbReference type="Proteomes" id="UP000634136">
    <property type="component" value="Unassembled WGS sequence"/>
</dbReference>
<dbReference type="AlphaFoldDB" id="A0A834SYV7"/>
<dbReference type="EMBL" id="JAAIUW010000010">
    <property type="protein sequence ID" value="KAF7811455.1"/>
    <property type="molecule type" value="Genomic_DNA"/>
</dbReference>